<protein>
    <submittedName>
        <fullName evidence="2">(thale cress) hypothetical protein</fullName>
    </submittedName>
</protein>
<evidence type="ECO:0000313" key="3">
    <source>
        <dbReference type="Proteomes" id="UP000516314"/>
    </source>
</evidence>
<feature type="region of interest" description="Disordered" evidence="1">
    <location>
        <begin position="87"/>
        <end position="118"/>
    </location>
</feature>
<feature type="compositionally biased region" description="Acidic residues" evidence="1">
    <location>
        <begin position="89"/>
        <end position="106"/>
    </location>
</feature>
<proteinExistence type="predicted"/>
<name>A0A7G2ER14_ARATH</name>
<reference evidence="2 3" key="1">
    <citation type="submission" date="2020-09" db="EMBL/GenBank/DDBJ databases">
        <authorList>
            <person name="Ashkenazy H."/>
        </authorList>
    </citation>
    <scope>NUCLEOTIDE SEQUENCE [LARGE SCALE GENOMIC DNA]</scope>
    <source>
        <strain evidence="3">cv. Cdm-0</strain>
    </source>
</reference>
<organism evidence="2 3">
    <name type="scientific">Arabidopsis thaliana</name>
    <name type="common">Mouse-ear cress</name>
    <dbReference type="NCBI Taxonomy" id="3702"/>
    <lineage>
        <taxon>Eukaryota</taxon>
        <taxon>Viridiplantae</taxon>
        <taxon>Streptophyta</taxon>
        <taxon>Embryophyta</taxon>
        <taxon>Tracheophyta</taxon>
        <taxon>Spermatophyta</taxon>
        <taxon>Magnoliopsida</taxon>
        <taxon>eudicotyledons</taxon>
        <taxon>Gunneridae</taxon>
        <taxon>Pentapetalae</taxon>
        <taxon>rosids</taxon>
        <taxon>malvids</taxon>
        <taxon>Brassicales</taxon>
        <taxon>Brassicaceae</taxon>
        <taxon>Camelineae</taxon>
        <taxon>Arabidopsis</taxon>
    </lineage>
</organism>
<dbReference type="AlphaFoldDB" id="A0A7G2ER14"/>
<dbReference type="Proteomes" id="UP000516314">
    <property type="component" value="Chromosome 3"/>
</dbReference>
<accession>A0A7G2ER14</accession>
<dbReference type="EMBL" id="LR881468">
    <property type="protein sequence ID" value="CAD5324669.1"/>
    <property type="molecule type" value="Genomic_DNA"/>
</dbReference>
<evidence type="ECO:0000256" key="1">
    <source>
        <dbReference type="SAM" id="MobiDB-lite"/>
    </source>
</evidence>
<sequence>MVFKLCFSNVIGMIQPSERADQVCYVPYPRVTKKKDQQWNASIVIQPRGKVMLNHNFDFEAMQYENSSPADVEPLEVETLAELHGHIEDLDDIENDQNVDSDAEDEYSSHDLTDDEER</sequence>
<evidence type="ECO:0000313" key="2">
    <source>
        <dbReference type="EMBL" id="CAD5324669.1"/>
    </source>
</evidence>
<gene>
    <name evidence="2" type="ORF">AT9943_LOCUS12552</name>
</gene>